<feature type="transmembrane region" description="Helical" evidence="7">
    <location>
        <begin position="162"/>
        <end position="179"/>
    </location>
</feature>
<accession>A0A7I8DGJ2</accession>
<sequence length="254" mass="27868">MDLRRKVQRWVILIAVLLIILWSAIGTESDPRRLQDIGLTFKFIADKWFPPDWSTLKEAAGLGVLTAQIAIMGTFFAVVVALPLAFLAAWNTAPNLVVYNVMRTILSFIRSVPEIVWGLLFVPTLGLGPFAGVVAIFLHNVGVLGKLLSELVESAEQGQQEAVASTGAGWLLVILYGIIPQIIPNIFSHYFYRLEVGVRTSLILGFIGAGGIGNKLFIDFNLREYAAVSVDVLVIMILVLAVDYFGALIRSRVI</sequence>
<evidence type="ECO:0000256" key="7">
    <source>
        <dbReference type="RuleBase" id="RU363032"/>
    </source>
</evidence>
<evidence type="ECO:0000256" key="1">
    <source>
        <dbReference type="ARBA" id="ARBA00004651"/>
    </source>
</evidence>
<dbReference type="RefSeq" id="WP_200758549.1">
    <property type="nucleotide sequence ID" value="NZ_AP023366.1"/>
</dbReference>
<evidence type="ECO:0000313" key="10">
    <source>
        <dbReference type="Proteomes" id="UP000593802"/>
    </source>
</evidence>
<dbReference type="SUPFAM" id="SSF161098">
    <property type="entry name" value="MetI-like"/>
    <property type="match status" value="1"/>
</dbReference>
<keyword evidence="2 7" id="KW-0813">Transport</keyword>
<dbReference type="EMBL" id="AP023366">
    <property type="protein sequence ID" value="BCJ87986.1"/>
    <property type="molecule type" value="Genomic_DNA"/>
</dbReference>
<comment type="similarity">
    <text evidence="7">Belongs to the binding-protein-dependent transport system permease family.</text>
</comment>
<organism evidence="9 10">
    <name type="scientific">Effusibacillus dendaii</name>
    <dbReference type="NCBI Taxonomy" id="2743772"/>
    <lineage>
        <taxon>Bacteria</taxon>
        <taxon>Bacillati</taxon>
        <taxon>Bacillota</taxon>
        <taxon>Bacilli</taxon>
        <taxon>Bacillales</taxon>
        <taxon>Alicyclobacillaceae</taxon>
        <taxon>Effusibacillus</taxon>
    </lineage>
</organism>
<feature type="transmembrane region" description="Helical" evidence="7">
    <location>
        <begin position="191"/>
        <end position="213"/>
    </location>
</feature>
<evidence type="ECO:0000256" key="6">
    <source>
        <dbReference type="ARBA" id="ARBA00023136"/>
    </source>
</evidence>
<dbReference type="Gene3D" id="1.10.3720.10">
    <property type="entry name" value="MetI-like"/>
    <property type="match status" value="1"/>
</dbReference>
<dbReference type="KEGG" id="eff:skT53_29710"/>
<dbReference type="GO" id="GO:0005886">
    <property type="term" value="C:plasma membrane"/>
    <property type="evidence" value="ECO:0007669"/>
    <property type="project" value="UniProtKB-SubCell"/>
</dbReference>
<dbReference type="GO" id="GO:0015416">
    <property type="term" value="F:ABC-type phosphonate transporter activity"/>
    <property type="evidence" value="ECO:0007669"/>
    <property type="project" value="InterPro"/>
</dbReference>
<keyword evidence="6 7" id="KW-0472">Membrane</keyword>
<dbReference type="PANTHER" id="PTHR30043:SF1">
    <property type="entry name" value="ABC TRANSPORT SYSTEM PERMEASE PROTEIN P69"/>
    <property type="match status" value="1"/>
</dbReference>
<reference evidence="9 10" key="1">
    <citation type="submission" date="2020-08" db="EMBL/GenBank/DDBJ databases">
        <title>Complete Genome Sequence of Effusibacillus dendaii Strain skT53, Isolated from Farmland soil.</title>
        <authorList>
            <person name="Konishi T."/>
            <person name="Kawasaki H."/>
        </authorList>
    </citation>
    <scope>NUCLEOTIDE SEQUENCE [LARGE SCALE GENOMIC DNA]</scope>
    <source>
        <strain evidence="10">skT53</strain>
    </source>
</reference>
<proteinExistence type="inferred from homology"/>
<dbReference type="PANTHER" id="PTHR30043">
    <property type="entry name" value="PHOSPHONATES TRANSPORT SYSTEM PERMEASE PROTEIN"/>
    <property type="match status" value="1"/>
</dbReference>
<feature type="transmembrane region" description="Helical" evidence="7">
    <location>
        <begin position="225"/>
        <end position="249"/>
    </location>
</feature>
<dbReference type="PROSITE" id="PS50928">
    <property type="entry name" value="ABC_TM1"/>
    <property type="match status" value="1"/>
</dbReference>
<protein>
    <submittedName>
        <fullName evidence="9">Phosphonate ABC transporter, permease protein PhnE</fullName>
    </submittedName>
</protein>
<dbReference type="InterPro" id="IPR005769">
    <property type="entry name" value="PhnE/PtxC"/>
</dbReference>
<dbReference type="InterPro" id="IPR035906">
    <property type="entry name" value="MetI-like_sf"/>
</dbReference>
<dbReference type="CDD" id="cd06261">
    <property type="entry name" value="TM_PBP2"/>
    <property type="match status" value="1"/>
</dbReference>
<keyword evidence="5 7" id="KW-1133">Transmembrane helix</keyword>
<dbReference type="InterPro" id="IPR000515">
    <property type="entry name" value="MetI-like"/>
</dbReference>
<comment type="subcellular location">
    <subcellularLocation>
        <location evidence="1 7">Cell membrane</location>
        <topology evidence="1 7">Multi-pass membrane protein</topology>
    </subcellularLocation>
</comment>
<evidence type="ECO:0000256" key="5">
    <source>
        <dbReference type="ARBA" id="ARBA00022989"/>
    </source>
</evidence>
<evidence type="ECO:0000256" key="3">
    <source>
        <dbReference type="ARBA" id="ARBA00022475"/>
    </source>
</evidence>
<dbReference type="Pfam" id="PF00528">
    <property type="entry name" value="BPD_transp_1"/>
    <property type="match status" value="1"/>
</dbReference>
<evidence type="ECO:0000256" key="2">
    <source>
        <dbReference type="ARBA" id="ARBA00022448"/>
    </source>
</evidence>
<name>A0A7I8DGJ2_9BACL</name>
<keyword evidence="4 7" id="KW-0812">Transmembrane</keyword>
<feature type="transmembrane region" description="Helical" evidence="7">
    <location>
        <begin position="114"/>
        <end position="142"/>
    </location>
</feature>
<dbReference type="NCBIfam" id="TIGR01097">
    <property type="entry name" value="PhnE"/>
    <property type="match status" value="1"/>
</dbReference>
<feature type="transmembrane region" description="Helical" evidence="7">
    <location>
        <begin position="69"/>
        <end position="93"/>
    </location>
</feature>
<evidence type="ECO:0000259" key="8">
    <source>
        <dbReference type="PROSITE" id="PS50928"/>
    </source>
</evidence>
<evidence type="ECO:0000313" key="9">
    <source>
        <dbReference type="EMBL" id="BCJ87986.1"/>
    </source>
</evidence>
<dbReference type="Proteomes" id="UP000593802">
    <property type="component" value="Chromosome"/>
</dbReference>
<gene>
    <name evidence="9" type="primary">phnE</name>
    <name evidence="9" type="ORF">skT53_29710</name>
</gene>
<evidence type="ECO:0000256" key="4">
    <source>
        <dbReference type="ARBA" id="ARBA00022692"/>
    </source>
</evidence>
<feature type="domain" description="ABC transmembrane type-1" evidence="8">
    <location>
        <begin position="63"/>
        <end position="246"/>
    </location>
</feature>
<keyword evidence="3" id="KW-1003">Cell membrane</keyword>
<keyword evidence="10" id="KW-1185">Reference proteome</keyword>
<dbReference type="AlphaFoldDB" id="A0A7I8DGJ2"/>